<name>A0A4Q1BKF0_TREME</name>
<dbReference type="VEuPathDB" id="FungiDB:TREMEDRAFT_70669"/>
<proteinExistence type="inferred from homology"/>
<dbReference type="FunFam" id="2.10.250.10:FF:000001">
    <property type="entry name" value="Calnexin homolog"/>
    <property type="match status" value="1"/>
</dbReference>
<dbReference type="FunFam" id="2.60.120.200:FF:000011">
    <property type="entry name" value="Probable calnexin"/>
    <property type="match status" value="1"/>
</dbReference>
<feature type="compositionally biased region" description="Basic and acidic residues" evidence="11">
    <location>
        <begin position="538"/>
        <end position="547"/>
    </location>
</feature>
<dbReference type="PROSITE" id="PS00804">
    <property type="entry name" value="CALRETICULIN_2"/>
    <property type="match status" value="1"/>
</dbReference>
<dbReference type="GO" id="GO:0005789">
    <property type="term" value="C:endoplasmic reticulum membrane"/>
    <property type="evidence" value="ECO:0007669"/>
    <property type="project" value="UniProtKB-SubCell"/>
</dbReference>
<dbReference type="Proteomes" id="UP000289152">
    <property type="component" value="Unassembled WGS sequence"/>
</dbReference>
<dbReference type="PANTHER" id="PTHR11073:SF1">
    <property type="entry name" value="CALNEXIN 14D-RELATED"/>
    <property type="match status" value="1"/>
</dbReference>
<feature type="chain" id="PRO_5021036618" description="Calnexin" evidence="10">
    <location>
        <begin position="26"/>
        <end position="557"/>
    </location>
</feature>
<dbReference type="InterPro" id="IPR013320">
    <property type="entry name" value="ConA-like_dom_sf"/>
</dbReference>
<keyword evidence="9" id="KW-1015">Disulfide bond</keyword>
<dbReference type="EMBL" id="SDIL01000055">
    <property type="protein sequence ID" value="RXK38022.1"/>
    <property type="molecule type" value="Genomic_DNA"/>
</dbReference>
<feature type="transmembrane region" description="Helical" evidence="10">
    <location>
        <begin position="476"/>
        <end position="498"/>
    </location>
</feature>
<evidence type="ECO:0000256" key="6">
    <source>
        <dbReference type="ARBA" id="ARBA00023136"/>
    </source>
</evidence>
<evidence type="ECO:0000256" key="1">
    <source>
        <dbReference type="ARBA" id="ARBA00004389"/>
    </source>
</evidence>
<evidence type="ECO:0000256" key="2">
    <source>
        <dbReference type="ARBA" id="ARBA00010983"/>
    </source>
</evidence>
<keyword evidence="3 10" id="KW-0812">Transmembrane</keyword>
<dbReference type="GO" id="GO:0051082">
    <property type="term" value="F:unfolded protein binding"/>
    <property type="evidence" value="ECO:0007669"/>
    <property type="project" value="InterPro"/>
</dbReference>
<dbReference type="PROSITE" id="PS00803">
    <property type="entry name" value="CALRETICULIN_1"/>
    <property type="match status" value="1"/>
</dbReference>
<dbReference type="FunCoup" id="A0A4Q1BKF0">
    <property type="interactions" value="165"/>
</dbReference>
<protein>
    <recommendedName>
        <fullName evidence="8">Calnexin</fullName>
    </recommendedName>
</protein>
<comment type="similarity">
    <text evidence="2 10">Belongs to the calreticulin family.</text>
</comment>
<keyword evidence="5 10" id="KW-1133">Transmembrane helix</keyword>
<keyword evidence="6 10" id="KW-0472">Membrane</keyword>
<comment type="caution">
    <text evidence="12">The sequence shown here is derived from an EMBL/GenBank/DDBJ whole genome shotgun (WGS) entry which is preliminary data.</text>
</comment>
<feature type="region of interest" description="Disordered" evidence="11">
    <location>
        <begin position="289"/>
        <end position="316"/>
    </location>
</feature>
<keyword evidence="7 10" id="KW-0143">Chaperone</keyword>
<dbReference type="InParanoid" id="A0A4Q1BKF0"/>
<dbReference type="InterPro" id="IPR001580">
    <property type="entry name" value="Calret/calnex"/>
</dbReference>
<dbReference type="GO" id="GO:0036503">
    <property type="term" value="P:ERAD pathway"/>
    <property type="evidence" value="ECO:0007669"/>
    <property type="project" value="TreeGrafter"/>
</dbReference>
<evidence type="ECO:0000256" key="3">
    <source>
        <dbReference type="ARBA" id="ARBA00022692"/>
    </source>
</evidence>
<dbReference type="Gene3D" id="2.60.120.200">
    <property type="match status" value="1"/>
</dbReference>
<keyword evidence="10" id="KW-0732">Signal</keyword>
<dbReference type="AlphaFoldDB" id="A0A4Q1BKF0"/>
<reference evidence="12 13" key="1">
    <citation type="submission" date="2016-06" db="EMBL/GenBank/DDBJ databases">
        <title>Evolution of pathogenesis and genome organization in the Tremellales.</title>
        <authorList>
            <person name="Cuomo C."/>
            <person name="Litvintseva A."/>
            <person name="Heitman J."/>
            <person name="Chen Y."/>
            <person name="Sun S."/>
            <person name="Springer D."/>
            <person name="Dromer F."/>
            <person name="Young S."/>
            <person name="Zeng Q."/>
            <person name="Chapman S."/>
            <person name="Gujja S."/>
            <person name="Saif S."/>
            <person name="Birren B."/>
        </authorList>
    </citation>
    <scope>NUCLEOTIDE SEQUENCE [LARGE SCALE GENOMIC DNA]</scope>
    <source>
        <strain evidence="12 13">ATCC 28783</strain>
    </source>
</reference>
<keyword evidence="13" id="KW-1185">Reference proteome</keyword>
<dbReference type="InterPro" id="IPR009033">
    <property type="entry name" value="Calreticulin/calnexin_P_dom_sf"/>
</dbReference>
<organism evidence="12 13">
    <name type="scientific">Tremella mesenterica</name>
    <name type="common">Jelly fungus</name>
    <dbReference type="NCBI Taxonomy" id="5217"/>
    <lineage>
        <taxon>Eukaryota</taxon>
        <taxon>Fungi</taxon>
        <taxon>Dikarya</taxon>
        <taxon>Basidiomycota</taxon>
        <taxon>Agaricomycotina</taxon>
        <taxon>Tremellomycetes</taxon>
        <taxon>Tremellales</taxon>
        <taxon>Tremellaceae</taxon>
        <taxon>Tremella</taxon>
    </lineage>
</organism>
<dbReference type="PRINTS" id="PR00626">
    <property type="entry name" value="CALRETICULIN"/>
</dbReference>
<dbReference type="InterPro" id="IPR018124">
    <property type="entry name" value="Calret/calnex_CS"/>
</dbReference>
<evidence type="ECO:0000256" key="10">
    <source>
        <dbReference type="RuleBase" id="RU362126"/>
    </source>
</evidence>
<gene>
    <name evidence="12" type="ORF">M231_04691</name>
</gene>
<comment type="subcellular location">
    <subcellularLocation>
        <location evidence="1">Endoplasmic reticulum membrane</location>
        <topology evidence="1">Single-pass membrane protein</topology>
    </subcellularLocation>
</comment>
<evidence type="ECO:0000256" key="9">
    <source>
        <dbReference type="PIRSR" id="PIRSR601580-3"/>
    </source>
</evidence>
<evidence type="ECO:0000256" key="8">
    <source>
        <dbReference type="ARBA" id="ARBA00040224"/>
    </source>
</evidence>
<dbReference type="GO" id="GO:0005509">
    <property type="term" value="F:calcium ion binding"/>
    <property type="evidence" value="ECO:0007669"/>
    <property type="project" value="InterPro"/>
</dbReference>
<dbReference type="OrthoDB" id="1938156at2759"/>
<accession>A0A4Q1BKF0</accession>
<feature type="region of interest" description="Disordered" evidence="11">
    <location>
        <begin position="519"/>
        <end position="557"/>
    </location>
</feature>
<dbReference type="GO" id="GO:0006457">
    <property type="term" value="P:protein folding"/>
    <property type="evidence" value="ECO:0007669"/>
    <property type="project" value="InterPro"/>
</dbReference>
<feature type="region of interest" description="Disordered" evidence="11">
    <location>
        <begin position="231"/>
        <end position="252"/>
    </location>
</feature>
<evidence type="ECO:0000256" key="5">
    <source>
        <dbReference type="ARBA" id="ARBA00022989"/>
    </source>
</evidence>
<evidence type="ECO:0000256" key="4">
    <source>
        <dbReference type="ARBA" id="ARBA00022824"/>
    </source>
</evidence>
<dbReference type="STRING" id="5217.A0A4Q1BKF0"/>
<dbReference type="SUPFAM" id="SSF49899">
    <property type="entry name" value="Concanavalin A-like lectins/glucanases"/>
    <property type="match status" value="1"/>
</dbReference>
<feature type="compositionally biased region" description="Acidic residues" evidence="11">
    <location>
        <begin position="291"/>
        <end position="316"/>
    </location>
</feature>
<evidence type="ECO:0000256" key="11">
    <source>
        <dbReference type="SAM" id="MobiDB-lite"/>
    </source>
</evidence>
<evidence type="ECO:0000313" key="12">
    <source>
        <dbReference type="EMBL" id="RXK38022.1"/>
    </source>
</evidence>
<dbReference type="Gene3D" id="2.10.250.10">
    <property type="entry name" value="Calreticulin/calnexin, P domain"/>
    <property type="match status" value="1"/>
</dbReference>
<keyword evidence="4 10" id="KW-0256">Endoplasmic reticulum</keyword>
<feature type="disulfide bond" evidence="9">
    <location>
        <begin position="128"/>
        <end position="166"/>
    </location>
</feature>
<dbReference type="PANTHER" id="PTHR11073">
    <property type="entry name" value="CALRETICULIN AND CALNEXIN"/>
    <property type="match status" value="1"/>
</dbReference>
<evidence type="ECO:0000313" key="13">
    <source>
        <dbReference type="Proteomes" id="UP000289152"/>
    </source>
</evidence>
<sequence length="557" mass="61541">MRAQNVAAAAGTGALLLAATAYAEAEFQASTLHPPFIDQFIDPIVESKWTVSRATKQTPVGDETFSYVGIWTIEEAEVYPGIKGDMGLVMKSKAAHHAISSLFPEPIDPKGKPLVVQYEVKMQKGLDCGGAYIKLLTEGEDGQGLRAGQDYTDKTPFTIMFGPDKCGSTNKVHFIFRHRNPITGEWEEKHLTNPPQPKIVKTSTLYTLITKPDQTFEILINDESVRTGSLLEDFDPPVNPPAEIDDPDDFKPESWVDISEIDDETATKPDDWDEDAPLMITDTVAVKPEDWLEDEPETIPDPEAEKPEEWDDEEDGDWIPPMIPNPKCEEAAGCGAWSQPKIKNPAYKGKWTVPKIPNPAYKGPWAPRKVLNPAYFEDKTPADFTKIAGIGIELWTMTEDIMFDNIYISHDPEEAKAFAKETFHVKKPIEKEAEGSAEDEDEEPSTLLDKIRLKIYEFIHLCGFDVLQAVKQMPEVAAGLAAALFTVLGMLAALFGLIGSKPVAQKVPSVKTTKIKPVEAAPATVDGEDEKESVAVAGEEKVEETTVKKRTTRSAKD</sequence>
<dbReference type="OMA" id="SGCGKWE"/>
<dbReference type="SUPFAM" id="SSF63887">
    <property type="entry name" value="P-domain of calnexin/calreticulin"/>
    <property type="match status" value="1"/>
</dbReference>
<evidence type="ECO:0000256" key="7">
    <source>
        <dbReference type="ARBA" id="ARBA00023186"/>
    </source>
</evidence>
<feature type="signal peptide" evidence="10">
    <location>
        <begin position="1"/>
        <end position="25"/>
    </location>
</feature>
<dbReference type="Pfam" id="PF00262">
    <property type="entry name" value="Calreticulin"/>
    <property type="match status" value="1"/>
</dbReference>
<feature type="compositionally biased region" description="Basic residues" evidence="11">
    <location>
        <begin position="548"/>
        <end position="557"/>
    </location>
</feature>